<evidence type="ECO:0000256" key="1">
    <source>
        <dbReference type="ARBA" id="ARBA00010928"/>
    </source>
</evidence>
<protein>
    <submittedName>
        <fullName evidence="5">Gfo/Idh/MocA family oxidoreductase</fullName>
    </submittedName>
</protein>
<keyword evidence="2" id="KW-0560">Oxidoreductase</keyword>
<reference evidence="5 6" key="1">
    <citation type="journal article" date="2021" name="Arch. Microbiol.">
        <title>Harenicola maris gen. nov., sp. nov. isolated from the Sea of Japan shallow sediments.</title>
        <authorList>
            <person name="Romanenko L.A."/>
            <person name="Kurilenko V.V."/>
            <person name="Chernysheva N.Y."/>
            <person name="Tekutyeva L.A."/>
            <person name="Velansky P.V."/>
            <person name="Svetashev V.I."/>
            <person name="Isaeva M.P."/>
        </authorList>
    </citation>
    <scope>NUCLEOTIDE SEQUENCE [LARGE SCALE GENOMIC DNA]</scope>
    <source>
        <strain evidence="5 6">KMM 3653</strain>
    </source>
</reference>
<organism evidence="5 6">
    <name type="scientific">Harenicola maris</name>
    <dbReference type="NCBI Taxonomy" id="2841044"/>
    <lineage>
        <taxon>Bacteria</taxon>
        <taxon>Pseudomonadati</taxon>
        <taxon>Pseudomonadota</taxon>
        <taxon>Alphaproteobacteria</taxon>
        <taxon>Rhodobacterales</taxon>
        <taxon>Paracoccaceae</taxon>
        <taxon>Harenicola</taxon>
    </lineage>
</organism>
<dbReference type="RefSeq" id="WP_327795044.1">
    <property type="nucleotide sequence ID" value="NZ_JADQAZ010000003.1"/>
</dbReference>
<dbReference type="AlphaFoldDB" id="A0AAP2G5D5"/>
<dbReference type="SUPFAM" id="SSF55347">
    <property type="entry name" value="Glyceraldehyde-3-phosphate dehydrogenase-like, C-terminal domain"/>
    <property type="match status" value="1"/>
</dbReference>
<dbReference type="Pfam" id="PF22725">
    <property type="entry name" value="GFO_IDH_MocA_C3"/>
    <property type="match status" value="1"/>
</dbReference>
<accession>A0AAP2G5D5</accession>
<dbReference type="PANTHER" id="PTHR22604">
    <property type="entry name" value="OXIDOREDUCTASES"/>
    <property type="match status" value="1"/>
</dbReference>
<gene>
    <name evidence="5" type="ORF">IV417_15675</name>
</gene>
<evidence type="ECO:0000259" key="3">
    <source>
        <dbReference type="Pfam" id="PF01408"/>
    </source>
</evidence>
<keyword evidence="6" id="KW-1185">Reference proteome</keyword>
<name>A0AAP2G5D5_9RHOB</name>
<sequence length="325" mass="35461">MAERVLRWGILGAANFARNFMGPAIHAAAGNELVALATSSPDKALNFRAFCPALRVCDSHEALLADPDIDAVYIPLPNTMHAPVAERVLRAGKHVLCEKPLGMDLGEIDSLIAARDETGLLAAEAYMIVHHPQWHRTRALVEDGAIGDLVQVTGAFSFDNRDAANIRNKQEMGGGALRDIGVYVIGAARYVTGVEPTDITAQIRWEAGCDVVSRVQGRLGDVGYSAYVSTRMHPHQEMVFHGTEGLIRLTAPFNPRSFGEGRIELHQPGLGLRVERFPLADQYKLQVENFAAAVRGADYPWTLENARGTQAVLEEIFRVATDFPA</sequence>
<dbReference type="GO" id="GO:0016491">
    <property type="term" value="F:oxidoreductase activity"/>
    <property type="evidence" value="ECO:0007669"/>
    <property type="project" value="UniProtKB-KW"/>
</dbReference>
<dbReference type="InterPro" id="IPR050984">
    <property type="entry name" value="Gfo/Idh/MocA_domain"/>
</dbReference>
<feature type="domain" description="Gfo/Idh/MocA-like oxidoreductase N-terminal" evidence="3">
    <location>
        <begin position="6"/>
        <end position="122"/>
    </location>
</feature>
<evidence type="ECO:0000259" key="4">
    <source>
        <dbReference type="Pfam" id="PF22725"/>
    </source>
</evidence>
<comment type="similarity">
    <text evidence="1">Belongs to the Gfo/Idh/MocA family.</text>
</comment>
<evidence type="ECO:0000256" key="2">
    <source>
        <dbReference type="ARBA" id="ARBA00023002"/>
    </source>
</evidence>
<evidence type="ECO:0000313" key="6">
    <source>
        <dbReference type="Proteomes" id="UP001315686"/>
    </source>
</evidence>
<proteinExistence type="inferred from homology"/>
<dbReference type="Gene3D" id="3.40.50.720">
    <property type="entry name" value="NAD(P)-binding Rossmann-like Domain"/>
    <property type="match status" value="1"/>
</dbReference>
<dbReference type="InterPro" id="IPR036291">
    <property type="entry name" value="NAD(P)-bd_dom_sf"/>
</dbReference>
<dbReference type="Proteomes" id="UP001315686">
    <property type="component" value="Unassembled WGS sequence"/>
</dbReference>
<dbReference type="Pfam" id="PF01408">
    <property type="entry name" value="GFO_IDH_MocA"/>
    <property type="match status" value="1"/>
</dbReference>
<dbReference type="PANTHER" id="PTHR22604:SF105">
    <property type="entry name" value="TRANS-1,2-DIHYDROBENZENE-1,2-DIOL DEHYDROGENASE"/>
    <property type="match status" value="1"/>
</dbReference>
<comment type="caution">
    <text evidence="5">The sequence shown here is derived from an EMBL/GenBank/DDBJ whole genome shotgun (WGS) entry which is preliminary data.</text>
</comment>
<dbReference type="InterPro" id="IPR000683">
    <property type="entry name" value="Gfo/Idh/MocA-like_OxRdtase_N"/>
</dbReference>
<dbReference type="SUPFAM" id="SSF51735">
    <property type="entry name" value="NAD(P)-binding Rossmann-fold domains"/>
    <property type="match status" value="1"/>
</dbReference>
<dbReference type="EMBL" id="JADQAZ010000003">
    <property type="protein sequence ID" value="MBT0958828.1"/>
    <property type="molecule type" value="Genomic_DNA"/>
</dbReference>
<feature type="domain" description="GFO/IDH/MocA-like oxidoreductase" evidence="4">
    <location>
        <begin position="135"/>
        <end position="247"/>
    </location>
</feature>
<dbReference type="Gene3D" id="3.30.360.10">
    <property type="entry name" value="Dihydrodipicolinate Reductase, domain 2"/>
    <property type="match status" value="1"/>
</dbReference>
<dbReference type="InterPro" id="IPR055170">
    <property type="entry name" value="GFO_IDH_MocA-like_dom"/>
</dbReference>
<dbReference type="GO" id="GO:0000166">
    <property type="term" value="F:nucleotide binding"/>
    <property type="evidence" value="ECO:0007669"/>
    <property type="project" value="InterPro"/>
</dbReference>
<evidence type="ECO:0000313" key="5">
    <source>
        <dbReference type="EMBL" id="MBT0958828.1"/>
    </source>
</evidence>